<name>A0A9Q0WYP2_SALPP</name>
<reference evidence="1" key="1">
    <citation type="submission" date="2022-11" db="EMBL/GenBank/DDBJ databases">
        <authorList>
            <person name="Hyden B.L."/>
            <person name="Feng K."/>
            <person name="Yates T."/>
            <person name="Jawdy S."/>
            <person name="Smart L.B."/>
            <person name="Muchero W."/>
        </authorList>
    </citation>
    <scope>NUCLEOTIDE SEQUENCE</scope>
    <source>
        <tissue evidence="1">Shoot tip</tissue>
    </source>
</reference>
<dbReference type="AlphaFoldDB" id="A0A9Q0WYP2"/>
<sequence>MSSFPLSITAVDRSKSSTGLSALSFKRILPFSASSLSNLSCFSAMNCLVLWIFNSTSRSLWSSTSDMFLQDLDSGNLQVCWLYLQCAQL</sequence>
<proteinExistence type="predicted"/>
<organism evidence="1 2">
    <name type="scientific">Salix purpurea</name>
    <name type="common">Purple osier willow</name>
    <dbReference type="NCBI Taxonomy" id="77065"/>
    <lineage>
        <taxon>Eukaryota</taxon>
        <taxon>Viridiplantae</taxon>
        <taxon>Streptophyta</taxon>
        <taxon>Embryophyta</taxon>
        <taxon>Tracheophyta</taxon>
        <taxon>Spermatophyta</taxon>
        <taxon>Magnoliopsida</taxon>
        <taxon>eudicotyledons</taxon>
        <taxon>Gunneridae</taxon>
        <taxon>Pentapetalae</taxon>
        <taxon>rosids</taxon>
        <taxon>fabids</taxon>
        <taxon>Malpighiales</taxon>
        <taxon>Salicaceae</taxon>
        <taxon>Saliceae</taxon>
        <taxon>Salix</taxon>
    </lineage>
</organism>
<evidence type="ECO:0000313" key="1">
    <source>
        <dbReference type="EMBL" id="KAJ6775233.1"/>
    </source>
</evidence>
<accession>A0A9Q0WYP2</accession>
<evidence type="ECO:0000313" key="2">
    <source>
        <dbReference type="Proteomes" id="UP001151532"/>
    </source>
</evidence>
<dbReference type="Proteomes" id="UP001151532">
    <property type="component" value="Chromosome 5"/>
</dbReference>
<dbReference type="EMBL" id="JAPFFK010000002">
    <property type="protein sequence ID" value="KAJ6775233.1"/>
    <property type="molecule type" value="Genomic_DNA"/>
</dbReference>
<gene>
    <name evidence="1" type="ORF">OIU79_018413</name>
</gene>
<protein>
    <submittedName>
        <fullName evidence="1">Uncharacterized protein</fullName>
    </submittedName>
</protein>
<keyword evidence="2" id="KW-1185">Reference proteome</keyword>
<reference evidence="1" key="2">
    <citation type="journal article" date="2023" name="Int. J. Mol. Sci.">
        <title>De Novo Assembly and Annotation of 11 Diverse Shrub Willow (Salix) Genomes Reveals Novel Gene Organization in Sex-Linked Regions.</title>
        <authorList>
            <person name="Hyden B."/>
            <person name="Feng K."/>
            <person name="Yates T.B."/>
            <person name="Jawdy S."/>
            <person name="Cereghino C."/>
            <person name="Smart L.B."/>
            <person name="Muchero W."/>
        </authorList>
    </citation>
    <scope>NUCLEOTIDE SEQUENCE</scope>
    <source>
        <tissue evidence="1">Shoot tip</tissue>
    </source>
</reference>
<comment type="caution">
    <text evidence="1">The sequence shown here is derived from an EMBL/GenBank/DDBJ whole genome shotgun (WGS) entry which is preliminary data.</text>
</comment>